<organism evidence="2 3">
    <name type="scientific">Terrimonas rubra</name>
    <dbReference type="NCBI Taxonomy" id="1035890"/>
    <lineage>
        <taxon>Bacteria</taxon>
        <taxon>Pseudomonadati</taxon>
        <taxon>Bacteroidota</taxon>
        <taxon>Chitinophagia</taxon>
        <taxon>Chitinophagales</taxon>
        <taxon>Chitinophagaceae</taxon>
        <taxon>Terrimonas</taxon>
    </lineage>
</organism>
<evidence type="ECO:0000313" key="2">
    <source>
        <dbReference type="EMBL" id="MFD2920219.1"/>
    </source>
</evidence>
<evidence type="ECO:0008006" key="4">
    <source>
        <dbReference type="Google" id="ProtNLM"/>
    </source>
</evidence>
<accession>A0ABW6A4G1</accession>
<dbReference type="RefSeq" id="WP_386098230.1">
    <property type="nucleotide sequence ID" value="NZ_JBHUOZ010000003.1"/>
</dbReference>
<dbReference type="EMBL" id="JBHUOZ010000003">
    <property type="protein sequence ID" value="MFD2920219.1"/>
    <property type="molecule type" value="Genomic_DNA"/>
</dbReference>
<name>A0ABW6A4G1_9BACT</name>
<evidence type="ECO:0000313" key="3">
    <source>
        <dbReference type="Proteomes" id="UP001597511"/>
    </source>
</evidence>
<protein>
    <recommendedName>
        <fullName evidence="4">DUF4468 domain-containing protein</fullName>
    </recommendedName>
</protein>
<reference evidence="3" key="1">
    <citation type="journal article" date="2019" name="Int. J. Syst. Evol. Microbiol.">
        <title>The Global Catalogue of Microorganisms (GCM) 10K type strain sequencing project: providing services to taxonomists for standard genome sequencing and annotation.</title>
        <authorList>
            <consortium name="The Broad Institute Genomics Platform"/>
            <consortium name="The Broad Institute Genome Sequencing Center for Infectious Disease"/>
            <person name="Wu L."/>
            <person name="Ma J."/>
        </authorList>
    </citation>
    <scope>NUCLEOTIDE SEQUENCE [LARGE SCALE GENOMIC DNA]</scope>
    <source>
        <strain evidence="3">KCTC 23299</strain>
    </source>
</reference>
<proteinExistence type="predicted"/>
<keyword evidence="3" id="KW-1185">Reference proteome</keyword>
<feature type="chain" id="PRO_5045891101" description="DUF4468 domain-containing protein" evidence="1">
    <location>
        <begin position="20"/>
        <end position="183"/>
    </location>
</feature>
<comment type="caution">
    <text evidence="2">The sequence shown here is derived from an EMBL/GenBank/DDBJ whole genome shotgun (WGS) entry which is preliminary data.</text>
</comment>
<keyword evidence="1" id="KW-0732">Signal</keyword>
<sequence length="183" mass="20095">MKRMMITCLMLLSLYQLKAQETFGKASFTVPAGWQMTKNTETVTLEKALKKGVVCKIIISATEKGAVNTDADYLAYRTKNGGKGISYSNQKGAVIKYEADGLISFFSKGTTIQKMDKIHSYFYSLSNGSQTLYYQLLTNNNDCISEFNQFMETLTMELDNAGSANARARKASAAAPAAPAPMM</sequence>
<dbReference type="Proteomes" id="UP001597511">
    <property type="component" value="Unassembled WGS sequence"/>
</dbReference>
<feature type="signal peptide" evidence="1">
    <location>
        <begin position="1"/>
        <end position="19"/>
    </location>
</feature>
<evidence type="ECO:0000256" key="1">
    <source>
        <dbReference type="SAM" id="SignalP"/>
    </source>
</evidence>
<gene>
    <name evidence="2" type="ORF">ACFS6H_10895</name>
</gene>